<comment type="subcellular location">
    <subcellularLocation>
        <location evidence="2">Membrane</location>
    </subcellularLocation>
</comment>
<dbReference type="PANTHER" id="PTHR34220:SF7">
    <property type="entry name" value="SENSOR HISTIDINE KINASE YPDA"/>
    <property type="match status" value="1"/>
</dbReference>
<evidence type="ECO:0000313" key="13">
    <source>
        <dbReference type="Proteomes" id="UP000324327"/>
    </source>
</evidence>
<organism evidence="12 13">
    <name type="scientific">Agathobacter rectalis</name>
    <dbReference type="NCBI Taxonomy" id="39491"/>
    <lineage>
        <taxon>Bacteria</taxon>
        <taxon>Bacillati</taxon>
        <taxon>Bacillota</taxon>
        <taxon>Clostridia</taxon>
        <taxon>Lachnospirales</taxon>
        <taxon>Lachnospiraceae</taxon>
        <taxon>Agathobacter</taxon>
    </lineage>
</organism>
<dbReference type="EMBL" id="VSTF01000006">
    <property type="protein sequence ID" value="TYL59915.1"/>
    <property type="molecule type" value="Genomic_DNA"/>
</dbReference>
<dbReference type="InterPro" id="IPR036890">
    <property type="entry name" value="HATPase_C_sf"/>
</dbReference>
<evidence type="ECO:0000256" key="3">
    <source>
        <dbReference type="ARBA" id="ARBA00012438"/>
    </source>
</evidence>
<comment type="catalytic activity">
    <reaction evidence="1">
        <text>ATP + protein L-histidine = ADP + protein N-phospho-L-histidine.</text>
        <dbReference type="EC" id="2.7.13.3"/>
    </reaction>
</comment>
<feature type="coiled-coil region" evidence="8">
    <location>
        <begin position="259"/>
        <end position="286"/>
    </location>
</feature>
<dbReference type="PANTHER" id="PTHR34220">
    <property type="entry name" value="SENSOR HISTIDINE KINASE YPDA"/>
    <property type="match status" value="1"/>
</dbReference>
<dbReference type="Gene3D" id="3.30.565.10">
    <property type="entry name" value="Histidine kinase-like ATPase, C-terminal domain"/>
    <property type="match status" value="1"/>
</dbReference>
<dbReference type="Pfam" id="PF02518">
    <property type="entry name" value="HATPase_c"/>
    <property type="match status" value="1"/>
</dbReference>
<evidence type="ECO:0000256" key="5">
    <source>
        <dbReference type="ARBA" id="ARBA00022679"/>
    </source>
</evidence>
<evidence type="ECO:0000256" key="7">
    <source>
        <dbReference type="ARBA" id="ARBA00023012"/>
    </source>
</evidence>
<evidence type="ECO:0000259" key="10">
    <source>
        <dbReference type="PROSITE" id="PS50109"/>
    </source>
</evidence>
<feature type="domain" description="Histidine kinase" evidence="10">
    <location>
        <begin position="382"/>
        <end position="487"/>
    </location>
</feature>
<dbReference type="SUPFAM" id="SSF158472">
    <property type="entry name" value="HAMP domain-like"/>
    <property type="match status" value="1"/>
</dbReference>
<evidence type="ECO:0000256" key="1">
    <source>
        <dbReference type="ARBA" id="ARBA00000085"/>
    </source>
</evidence>
<keyword evidence="8" id="KW-0175">Coiled coil</keyword>
<evidence type="ECO:0000256" key="4">
    <source>
        <dbReference type="ARBA" id="ARBA00022553"/>
    </source>
</evidence>
<dbReference type="InterPro" id="IPR004358">
    <property type="entry name" value="Sig_transdc_His_kin-like_C"/>
</dbReference>
<gene>
    <name evidence="12" type="ORF">FYL31_07270</name>
</gene>
<dbReference type="AlphaFoldDB" id="A0A5S4VQM3"/>
<dbReference type="SMART" id="SM00304">
    <property type="entry name" value="HAMP"/>
    <property type="match status" value="1"/>
</dbReference>
<sequence length="509" mass="58733">MQKSKKCKRVAFSIRNKILLLLTMSALPFLLIAVYLLASIAKYNSTYNDIVNNLTVANAYNISFKEDMDESLYKVVVGYVSFDNVARDDKLKDPYALMRQLKGSFIELKDVTSDYNSRMWLDSLLRNVDTLKNRVDDIMENIKEGGKYDSNIKELDDNIYILTELIQEDIQYYIYYQTQSMEIVTRNLNQQMRNFVIIVTILLLVLVLVVCIAAFLVTTGILRPLWQLYDATGEVAEGNFAVRTHVNTNDEIAVLSHGFNEMAENMQTLVDQVREDEQKMRKADLRLLQEQINPHFLYNTLDTIVWMIECDKSDEATEMVVALSDFFRLVLSKGKEFISIRMEEQHIRSYLQIQEKRYHDIMEYHIDLSPELYEYQIPKMTLQPIVENALYHGIKCKRSKGIIDISGELTGNLIYLTVSDDGAGMDEENLKNLSHEILKPCKETDRGFGLANVNERIRMYFGDEYGIHIESASGRGTKITIVIPAILDGSRFENEETLQEKEAAEHESE</sequence>
<keyword evidence="7" id="KW-0902">Two-component regulatory system</keyword>
<keyword evidence="6" id="KW-0418">Kinase</keyword>
<dbReference type="EC" id="2.7.13.3" evidence="3"/>
<comment type="caution">
    <text evidence="12">The sequence shown here is derived from an EMBL/GenBank/DDBJ whole genome shotgun (WGS) entry which is preliminary data.</text>
</comment>
<evidence type="ECO:0000256" key="2">
    <source>
        <dbReference type="ARBA" id="ARBA00004370"/>
    </source>
</evidence>
<proteinExistence type="predicted"/>
<dbReference type="Proteomes" id="UP000324327">
    <property type="component" value="Unassembled WGS sequence"/>
</dbReference>
<dbReference type="InterPro" id="IPR010559">
    <property type="entry name" value="Sig_transdc_His_kin_internal"/>
</dbReference>
<dbReference type="Pfam" id="PF06580">
    <property type="entry name" value="His_kinase"/>
    <property type="match status" value="1"/>
</dbReference>
<evidence type="ECO:0000256" key="6">
    <source>
        <dbReference type="ARBA" id="ARBA00022777"/>
    </source>
</evidence>
<reference evidence="12 13" key="2">
    <citation type="submission" date="2019-09" db="EMBL/GenBank/DDBJ databases">
        <title>Strain-level analysis of Eubacterium rectale using genomes from metagenomes.</title>
        <authorList>
            <person name="Karcher N."/>
            <person name="Segata N."/>
        </authorList>
    </citation>
    <scope>NUCLEOTIDE SEQUENCE [LARGE SCALE GENOMIC DNA]</scope>
    <source>
        <strain evidence="12 13">T3WBe13</strain>
    </source>
</reference>
<keyword evidence="9" id="KW-0812">Transmembrane</keyword>
<dbReference type="InterPro" id="IPR050640">
    <property type="entry name" value="Bact_2-comp_sensor_kinase"/>
</dbReference>
<dbReference type="PROSITE" id="PS50109">
    <property type="entry name" value="HIS_KIN"/>
    <property type="match status" value="1"/>
</dbReference>
<dbReference type="SMART" id="SM00387">
    <property type="entry name" value="HATPase_c"/>
    <property type="match status" value="1"/>
</dbReference>
<protein>
    <recommendedName>
        <fullName evidence="3">histidine kinase</fullName>
        <ecNumber evidence="3">2.7.13.3</ecNumber>
    </recommendedName>
</protein>
<keyword evidence="9" id="KW-0472">Membrane</keyword>
<keyword evidence="5" id="KW-0808">Transferase</keyword>
<name>A0A5S4VQM3_9FIRM</name>
<feature type="transmembrane region" description="Helical" evidence="9">
    <location>
        <begin position="195"/>
        <end position="217"/>
    </location>
</feature>
<accession>A0A5S4VQM3</accession>
<dbReference type="InterPro" id="IPR003594">
    <property type="entry name" value="HATPase_dom"/>
</dbReference>
<dbReference type="GO" id="GO:0000155">
    <property type="term" value="F:phosphorelay sensor kinase activity"/>
    <property type="evidence" value="ECO:0007669"/>
    <property type="project" value="InterPro"/>
</dbReference>
<evidence type="ECO:0000259" key="11">
    <source>
        <dbReference type="PROSITE" id="PS50885"/>
    </source>
</evidence>
<keyword evidence="4" id="KW-0597">Phosphoprotein</keyword>
<dbReference type="InterPro" id="IPR005467">
    <property type="entry name" value="His_kinase_dom"/>
</dbReference>
<dbReference type="Pfam" id="PF00672">
    <property type="entry name" value="HAMP"/>
    <property type="match status" value="1"/>
</dbReference>
<evidence type="ECO:0000313" key="12">
    <source>
        <dbReference type="EMBL" id="TYL59915.1"/>
    </source>
</evidence>
<dbReference type="Gene3D" id="6.10.340.10">
    <property type="match status" value="1"/>
</dbReference>
<dbReference type="InterPro" id="IPR003660">
    <property type="entry name" value="HAMP_dom"/>
</dbReference>
<dbReference type="RefSeq" id="WP_148872334.1">
    <property type="nucleotide sequence ID" value="NZ_VSTF01000006.1"/>
</dbReference>
<reference evidence="12 13" key="1">
    <citation type="submission" date="2019-08" db="EMBL/GenBank/DDBJ databases">
        <authorList>
            <person name="Duncan S."/>
            <person name="Walker A."/>
        </authorList>
    </citation>
    <scope>NUCLEOTIDE SEQUENCE [LARGE SCALE GENOMIC DNA]</scope>
    <source>
        <strain evidence="12 13">T3WBe13</strain>
    </source>
</reference>
<keyword evidence="9" id="KW-1133">Transmembrane helix</keyword>
<feature type="domain" description="HAMP" evidence="11">
    <location>
        <begin position="219"/>
        <end position="271"/>
    </location>
</feature>
<evidence type="ECO:0000256" key="9">
    <source>
        <dbReference type="SAM" id="Phobius"/>
    </source>
</evidence>
<dbReference type="SUPFAM" id="SSF55874">
    <property type="entry name" value="ATPase domain of HSP90 chaperone/DNA topoisomerase II/histidine kinase"/>
    <property type="match status" value="1"/>
</dbReference>
<dbReference type="PROSITE" id="PS50885">
    <property type="entry name" value="HAMP"/>
    <property type="match status" value="1"/>
</dbReference>
<dbReference type="CDD" id="cd06225">
    <property type="entry name" value="HAMP"/>
    <property type="match status" value="1"/>
</dbReference>
<dbReference type="PRINTS" id="PR00344">
    <property type="entry name" value="BCTRLSENSOR"/>
</dbReference>
<dbReference type="GO" id="GO:0016020">
    <property type="term" value="C:membrane"/>
    <property type="evidence" value="ECO:0007669"/>
    <property type="project" value="UniProtKB-SubCell"/>
</dbReference>
<evidence type="ECO:0000256" key="8">
    <source>
        <dbReference type="SAM" id="Coils"/>
    </source>
</evidence>